<accession>A0ABV9U4I6</accession>
<dbReference type="PANTHER" id="PTHR30055">
    <property type="entry name" value="HTH-TYPE TRANSCRIPTIONAL REGULATOR RUTR"/>
    <property type="match status" value="1"/>
</dbReference>
<organism evidence="7 8">
    <name type="scientific">Actinomadura gamaensis</name>
    <dbReference type="NCBI Taxonomy" id="1763541"/>
    <lineage>
        <taxon>Bacteria</taxon>
        <taxon>Bacillati</taxon>
        <taxon>Actinomycetota</taxon>
        <taxon>Actinomycetes</taxon>
        <taxon>Streptosporangiales</taxon>
        <taxon>Thermomonosporaceae</taxon>
        <taxon>Actinomadura</taxon>
    </lineage>
</organism>
<evidence type="ECO:0000256" key="1">
    <source>
        <dbReference type="ARBA" id="ARBA00022491"/>
    </source>
</evidence>
<dbReference type="PROSITE" id="PS01081">
    <property type="entry name" value="HTH_TETR_1"/>
    <property type="match status" value="1"/>
</dbReference>
<feature type="DNA-binding region" description="H-T-H motif" evidence="5">
    <location>
        <begin position="31"/>
        <end position="50"/>
    </location>
</feature>
<dbReference type="Gene3D" id="1.10.357.10">
    <property type="entry name" value="Tetracycline Repressor, domain 2"/>
    <property type="match status" value="1"/>
</dbReference>
<proteinExistence type="predicted"/>
<evidence type="ECO:0000313" key="7">
    <source>
        <dbReference type="EMBL" id="MFC4909802.1"/>
    </source>
</evidence>
<dbReference type="PANTHER" id="PTHR30055:SF226">
    <property type="entry name" value="HTH-TYPE TRANSCRIPTIONAL REGULATOR PKSA"/>
    <property type="match status" value="1"/>
</dbReference>
<dbReference type="InterPro" id="IPR036271">
    <property type="entry name" value="Tet_transcr_reg_TetR-rel_C_sf"/>
</dbReference>
<dbReference type="Pfam" id="PF13977">
    <property type="entry name" value="TetR_C_6"/>
    <property type="match status" value="1"/>
</dbReference>
<dbReference type="SUPFAM" id="SSF48498">
    <property type="entry name" value="Tetracyclin repressor-like, C-terminal domain"/>
    <property type="match status" value="1"/>
</dbReference>
<comment type="caution">
    <text evidence="7">The sequence shown here is derived from an EMBL/GenBank/DDBJ whole genome shotgun (WGS) entry which is preliminary data.</text>
</comment>
<keyword evidence="3 5" id="KW-0238">DNA-binding</keyword>
<dbReference type="SUPFAM" id="SSF46689">
    <property type="entry name" value="Homeodomain-like"/>
    <property type="match status" value="1"/>
</dbReference>
<evidence type="ECO:0000256" key="4">
    <source>
        <dbReference type="ARBA" id="ARBA00023163"/>
    </source>
</evidence>
<protein>
    <submittedName>
        <fullName evidence="7">TetR/AcrR family transcriptional regulator</fullName>
    </submittedName>
</protein>
<reference evidence="8" key="1">
    <citation type="journal article" date="2019" name="Int. J. Syst. Evol. Microbiol.">
        <title>The Global Catalogue of Microorganisms (GCM) 10K type strain sequencing project: providing services to taxonomists for standard genome sequencing and annotation.</title>
        <authorList>
            <consortium name="The Broad Institute Genomics Platform"/>
            <consortium name="The Broad Institute Genome Sequencing Center for Infectious Disease"/>
            <person name="Wu L."/>
            <person name="Ma J."/>
        </authorList>
    </citation>
    <scope>NUCLEOTIDE SEQUENCE [LARGE SCALE GENOMIC DNA]</scope>
    <source>
        <strain evidence="8">KLKA75</strain>
    </source>
</reference>
<dbReference type="Proteomes" id="UP001595872">
    <property type="component" value="Unassembled WGS sequence"/>
</dbReference>
<evidence type="ECO:0000256" key="2">
    <source>
        <dbReference type="ARBA" id="ARBA00023015"/>
    </source>
</evidence>
<sequence length="215" mass="23689">MPKLVDPEQRRREVAEAIFRIVRRDGLEHASLRAVAAEAGLAIGSVRHYFDGQADLMIFAMRYFAERAGLRIREAAGRLKIPDPDAPAAEHVATLELLLAETLPLDDRRREEAVVWLAFVTAARTNPDLRPYARELHDDLAGMLDKLLAAADRLGALRAGLDLAAERSRLHALLDGLTMHAVLQPDRITPSELATALRLHMIDIAAVPPETPPLA</sequence>
<feature type="domain" description="HTH tetR-type" evidence="6">
    <location>
        <begin position="8"/>
        <end position="68"/>
    </location>
</feature>
<dbReference type="InterPro" id="IPR023772">
    <property type="entry name" value="DNA-bd_HTH_TetR-type_CS"/>
</dbReference>
<evidence type="ECO:0000256" key="5">
    <source>
        <dbReference type="PROSITE-ProRule" id="PRU00335"/>
    </source>
</evidence>
<dbReference type="InterPro" id="IPR009057">
    <property type="entry name" value="Homeodomain-like_sf"/>
</dbReference>
<evidence type="ECO:0000259" key="6">
    <source>
        <dbReference type="PROSITE" id="PS50977"/>
    </source>
</evidence>
<name>A0ABV9U4I6_9ACTN</name>
<dbReference type="InterPro" id="IPR050109">
    <property type="entry name" value="HTH-type_TetR-like_transc_reg"/>
</dbReference>
<keyword evidence="4" id="KW-0804">Transcription</keyword>
<dbReference type="EMBL" id="JBHSIT010000006">
    <property type="protein sequence ID" value="MFC4909802.1"/>
    <property type="molecule type" value="Genomic_DNA"/>
</dbReference>
<evidence type="ECO:0000256" key="3">
    <source>
        <dbReference type="ARBA" id="ARBA00023125"/>
    </source>
</evidence>
<keyword evidence="2" id="KW-0805">Transcription regulation</keyword>
<dbReference type="InterPro" id="IPR001647">
    <property type="entry name" value="HTH_TetR"/>
</dbReference>
<dbReference type="PROSITE" id="PS50977">
    <property type="entry name" value="HTH_TETR_2"/>
    <property type="match status" value="1"/>
</dbReference>
<dbReference type="RefSeq" id="WP_378257607.1">
    <property type="nucleotide sequence ID" value="NZ_JBHSIT010000006.1"/>
</dbReference>
<keyword evidence="1" id="KW-0678">Repressor</keyword>
<keyword evidence="8" id="KW-1185">Reference proteome</keyword>
<evidence type="ECO:0000313" key="8">
    <source>
        <dbReference type="Proteomes" id="UP001595872"/>
    </source>
</evidence>
<dbReference type="InterPro" id="IPR039538">
    <property type="entry name" value="BetI_C"/>
</dbReference>
<gene>
    <name evidence="7" type="ORF">ACFPCY_20955</name>
</gene>